<keyword evidence="7" id="KW-0998">Cell outer membrane</keyword>
<organism evidence="9 10">
    <name type="scientific">Flavisolibacter ginsengisoli DSM 18119</name>
    <dbReference type="NCBI Taxonomy" id="1121884"/>
    <lineage>
        <taxon>Bacteria</taxon>
        <taxon>Pseudomonadati</taxon>
        <taxon>Bacteroidota</taxon>
        <taxon>Chitinophagia</taxon>
        <taxon>Chitinophagales</taxon>
        <taxon>Chitinophagaceae</taxon>
        <taxon>Flavisolibacter</taxon>
    </lineage>
</organism>
<proteinExistence type="inferred from homology"/>
<accession>A0A1M4VUJ9</accession>
<reference evidence="9 10" key="1">
    <citation type="submission" date="2016-11" db="EMBL/GenBank/DDBJ databases">
        <authorList>
            <person name="Jaros S."/>
            <person name="Januszkiewicz K."/>
            <person name="Wedrychowicz H."/>
        </authorList>
    </citation>
    <scope>NUCLEOTIDE SEQUENCE [LARGE SCALE GENOMIC DNA]</scope>
    <source>
        <strain evidence="9 10">DSM 18119</strain>
    </source>
</reference>
<evidence type="ECO:0000256" key="4">
    <source>
        <dbReference type="ARBA" id="ARBA00022452"/>
    </source>
</evidence>
<dbReference type="STRING" id="1121884.SAMN02745131_00983"/>
<comment type="subcellular location">
    <subcellularLocation>
        <location evidence="1">Cell outer membrane</location>
    </subcellularLocation>
</comment>
<evidence type="ECO:0000256" key="3">
    <source>
        <dbReference type="ARBA" id="ARBA00022448"/>
    </source>
</evidence>
<dbReference type="PANTHER" id="PTHR30026">
    <property type="entry name" value="OUTER MEMBRANE PROTEIN TOLC"/>
    <property type="match status" value="1"/>
</dbReference>
<evidence type="ECO:0000256" key="8">
    <source>
        <dbReference type="SAM" id="SignalP"/>
    </source>
</evidence>
<dbReference type="Gene3D" id="1.20.1600.10">
    <property type="entry name" value="Outer membrane efflux proteins (OEP)"/>
    <property type="match status" value="1"/>
</dbReference>
<dbReference type="EMBL" id="FQUU01000003">
    <property type="protein sequence ID" value="SHE72676.1"/>
    <property type="molecule type" value="Genomic_DNA"/>
</dbReference>
<dbReference type="Proteomes" id="UP000184048">
    <property type="component" value="Unassembled WGS sequence"/>
</dbReference>
<evidence type="ECO:0000256" key="5">
    <source>
        <dbReference type="ARBA" id="ARBA00022692"/>
    </source>
</evidence>
<protein>
    <submittedName>
        <fullName evidence="9">Outer membrane protein</fullName>
    </submittedName>
</protein>
<keyword evidence="8" id="KW-0732">Signal</keyword>
<gene>
    <name evidence="9" type="ORF">SAMN02745131_00983</name>
</gene>
<evidence type="ECO:0000256" key="2">
    <source>
        <dbReference type="ARBA" id="ARBA00007613"/>
    </source>
</evidence>
<dbReference type="RefSeq" id="WP_072834116.1">
    <property type="nucleotide sequence ID" value="NZ_FQUU01000003.1"/>
</dbReference>
<dbReference type="InterPro" id="IPR003423">
    <property type="entry name" value="OMP_efflux"/>
</dbReference>
<dbReference type="PANTHER" id="PTHR30026:SF20">
    <property type="entry name" value="OUTER MEMBRANE PROTEIN TOLC"/>
    <property type="match status" value="1"/>
</dbReference>
<keyword evidence="3" id="KW-0813">Transport</keyword>
<dbReference type="AlphaFoldDB" id="A0A1M4VUJ9"/>
<name>A0A1M4VUJ9_9BACT</name>
<keyword evidence="5" id="KW-0812">Transmembrane</keyword>
<dbReference type="SUPFAM" id="SSF56954">
    <property type="entry name" value="Outer membrane efflux proteins (OEP)"/>
    <property type="match status" value="1"/>
</dbReference>
<dbReference type="OrthoDB" id="9811587at2"/>
<dbReference type="GO" id="GO:0009279">
    <property type="term" value="C:cell outer membrane"/>
    <property type="evidence" value="ECO:0007669"/>
    <property type="project" value="UniProtKB-SubCell"/>
</dbReference>
<dbReference type="Pfam" id="PF02321">
    <property type="entry name" value="OEP"/>
    <property type="match status" value="2"/>
</dbReference>
<evidence type="ECO:0000313" key="10">
    <source>
        <dbReference type="Proteomes" id="UP000184048"/>
    </source>
</evidence>
<evidence type="ECO:0000256" key="1">
    <source>
        <dbReference type="ARBA" id="ARBA00004442"/>
    </source>
</evidence>
<keyword evidence="4" id="KW-1134">Transmembrane beta strand</keyword>
<dbReference type="GO" id="GO:1990281">
    <property type="term" value="C:efflux pump complex"/>
    <property type="evidence" value="ECO:0007669"/>
    <property type="project" value="TreeGrafter"/>
</dbReference>
<keyword evidence="6" id="KW-0472">Membrane</keyword>
<dbReference type="InterPro" id="IPR051906">
    <property type="entry name" value="TolC-like"/>
</dbReference>
<keyword evidence="10" id="KW-1185">Reference proteome</keyword>
<dbReference type="GO" id="GO:0015562">
    <property type="term" value="F:efflux transmembrane transporter activity"/>
    <property type="evidence" value="ECO:0007669"/>
    <property type="project" value="InterPro"/>
</dbReference>
<comment type="similarity">
    <text evidence="2">Belongs to the outer membrane factor (OMF) (TC 1.B.17) family.</text>
</comment>
<feature type="signal peptide" evidence="8">
    <location>
        <begin position="1"/>
        <end position="20"/>
    </location>
</feature>
<feature type="chain" id="PRO_5012770350" evidence="8">
    <location>
        <begin position="21"/>
        <end position="480"/>
    </location>
</feature>
<evidence type="ECO:0000256" key="7">
    <source>
        <dbReference type="ARBA" id="ARBA00023237"/>
    </source>
</evidence>
<evidence type="ECO:0000313" key="9">
    <source>
        <dbReference type="EMBL" id="SHE72676.1"/>
    </source>
</evidence>
<dbReference type="GO" id="GO:0015288">
    <property type="term" value="F:porin activity"/>
    <property type="evidence" value="ECO:0007669"/>
    <property type="project" value="TreeGrafter"/>
</dbReference>
<evidence type="ECO:0000256" key="6">
    <source>
        <dbReference type="ARBA" id="ARBA00023136"/>
    </source>
</evidence>
<sequence>MKRPLLGFFFLLIAAYTVKAQDKWDLQRCVTYAMQNNISVKQADIQARVSALQLKLSQAGSLPNIGFSSNGGYNFGRSINPATNSFENKSIFFSNFQLQSSVNLFNWFSQKYTIEADKLSKQAADAATDKARNDIALNVAVAYLQALLASEQIDVSSLQIGQTQSQLENIRKQVRAGALPELNAVELEAQLATDSATYIGNVSTYHQNLIQLKALLNLDMAVDFDIEKPNVTSIPLEPLADLQPARVYQLALKNLPQQRVNQFRYQAALKNIQVARASMFPTISAFANIGSRYSSLFPDQENFIVTPSGKLDTLGYVETAPGTRFYAVRPGVSVVSKNTTFGKQVFNVNLSQAVGLNLSIPIFNNRRLRTVWDRARLDAEGIQLQVDQDNLTLQQDIYGAYNNAISAQQRYLSARKGVEAAEKAYDFSQKRYGAGLLQTIELITNQNSLFRSRLDALAAQFEYVFRMKLLEFYKGEGMKL</sequence>